<dbReference type="AlphaFoldDB" id="A0A9Q4KNZ4"/>
<reference evidence="1" key="1">
    <citation type="submission" date="2022-12" db="EMBL/GenBank/DDBJ databases">
        <title>Species Delineation and Comparative Genomics within the Campylobacter ureolyticus Complex.</title>
        <authorList>
            <person name="Maki J."/>
            <person name="Howard M."/>
            <person name="Connelly S."/>
            <person name="Hardy D.J."/>
            <person name="Cameron A."/>
        </authorList>
    </citation>
    <scope>NUCLEOTIDE SEQUENCE</scope>
    <source>
        <strain evidence="1">URMC_786</strain>
    </source>
</reference>
<organism evidence="1 2">
    <name type="scientific">Campylobacter ureolyticus</name>
    <dbReference type="NCBI Taxonomy" id="827"/>
    <lineage>
        <taxon>Bacteria</taxon>
        <taxon>Pseudomonadati</taxon>
        <taxon>Campylobacterota</taxon>
        <taxon>Epsilonproteobacteria</taxon>
        <taxon>Campylobacterales</taxon>
        <taxon>Campylobacteraceae</taxon>
        <taxon>Campylobacter</taxon>
    </lineage>
</organism>
<evidence type="ECO:0000313" key="1">
    <source>
        <dbReference type="EMBL" id="MCZ6160910.1"/>
    </source>
</evidence>
<accession>A0A9Q4KNZ4</accession>
<dbReference type="RefSeq" id="WP_269479428.1">
    <property type="nucleotide sequence ID" value="NZ_JAPXGP010000001.1"/>
</dbReference>
<evidence type="ECO:0000313" key="2">
    <source>
        <dbReference type="Proteomes" id="UP001075461"/>
    </source>
</evidence>
<name>A0A9Q4KNZ4_9BACT</name>
<gene>
    <name evidence="1" type="ORF">O6B92_00920</name>
</gene>
<comment type="caution">
    <text evidence="1">The sequence shown here is derived from an EMBL/GenBank/DDBJ whole genome shotgun (WGS) entry which is preliminary data.</text>
</comment>
<dbReference type="EMBL" id="JAPXGP010000001">
    <property type="protein sequence ID" value="MCZ6160910.1"/>
    <property type="molecule type" value="Genomic_DNA"/>
</dbReference>
<dbReference type="Proteomes" id="UP001075461">
    <property type="component" value="Unassembled WGS sequence"/>
</dbReference>
<protein>
    <submittedName>
        <fullName evidence="1">Uncharacterized protein</fullName>
    </submittedName>
</protein>
<sequence>MKKIILFSLFFNFIFAESDLNVSNINKNESNKTKFSEFLKDQNSTQRVKIPTH</sequence>
<proteinExistence type="predicted"/>